<dbReference type="Proteomes" id="UP000251341">
    <property type="component" value="Unassembled WGS sequence"/>
</dbReference>
<dbReference type="RefSeq" id="WP_108401731.1">
    <property type="nucleotide sequence ID" value="NZ_NESP01000001.1"/>
</dbReference>
<dbReference type="GO" id="GO:0016740">
    <property type="term" value="F:transferase activity"/>
    <property type="evidence" value="ECO:0007669"/>
    <property type="project" value="UniProtKB-KW"/>
</dbReference>
<dbReference type="CDD" id="cd00158">
    <property type="entry name" value="RHOD"/>
    <property type="match status" value="1"/>
</dbReference>
<evidence type="ECO:0000259" key="2">
    <source>
        <dbReference type="PROSITE" id="PS50206"/>
    </source>
</evidence>
<dbReference type="InterPro" id="IPR001763">
    <property type="entry name" value="Rhodanese-like_dom"/>
</dbReference>
<dbReference type="Pfam" id="PF00581">
    <property type="entry name" value="Rhodanese"/>
    <property type="match status" value="1"/>
</dbReference>
<organism evidence="3 4">
    <name type="scientific">Limnohabitans curvus</name>
    <dbReference type="NCBI Taxonomy" id="323423"/>
    <lineage>
        <taxon>Bacteria</taxon>
        <taxon>Pseudomonadati</taxon>
        <taxon>Pseudomonadota</taxon>
        <taxon>Betaproteobacteria</taxon>
        <taxon>Burkholderiales</taxon>
        <taxon>Comamonadaceae</taxon>
        <taxon>Limnohabitans</taxon>
    </lineage>
</organism>
<dbReference type="AlphaFoldDB" id="A0A315ELG5"/>
<feature type="signal peptide" evidence="1">
    <location>
        <begin position="1"/>
        <end position="23"/>
    </location>
</feature>
<proteinExistence type="predicted"/>
<reference evidence="3 4" key="1">
    <citation type="submission" date="2017-04" db="EMBL/GenBank/DDBJ databases">
        <title>Unexpected and diverse lifestyles within the genus Limnohabitans.</title>
        <authorList>
            <person name="Kasalicky V."/>
            <person name="Mehrshad M."/>
            <person name="Andrei S.-A."/>
            <person name="Salcher M."/>
            <person name="Kratochvilova H."/>
            <person name="Simek K."/>
            <person name="Ghai R."/>
        </authorList>
    </citation>
    <scope>NUCLEOTIDE SEQUENCE [LARGE SCALE GENOMIC DNA]</scope>
    <source>
        <strain evidence="3 4">MWH-C5</strain>
    </source>
</reference>
<keyword evidence="4" id="KW-1185">Reference proteome</keyword>
<evidence type="ECO:0000256" key="1">
    <source>
        <dbReference type="SAM" id="SignalP"/>
    </source>
</evidence>
<keyword evidence="3" id="KW-0808">Transferase</keyword>
<evidence type="ECO:0000313" key="3">
    <source>
        <dbReference type="EMBL" id="PUE58760.1"/>
    </source>
</evidence>
<accession>A0A315ELG5</accession>
<dbReference type="InterPro" id="IPR036873">
    <property type="entry name" value="Rhodanese-like_dom_sf"/>
</dbReference>
<gene>
    <name evidence="3" type="ORF">B9Z44_03620</name>
</gene>
<name>A0A315ELG5_9BURK</name>
<sequence>MKLNLTHLLAAIGLALISLTSLAAEPEYLRIIGTDTKFVVKNTKGEEREIKRVMTPCAKNKGWLQPMVPVAGVTPVGEIEMLNAMNDRDAMLVDMREPEDREQGTIPGSHHIVYTEVSARLNELGCKKTAKGWDCANAKKVFAFCNGPVCPQSPTAIQAMTRDGFPASKIYYYRGGMLDWAALGFPVLKGDF</sequence>
<feature type="chain" id="PRO_5016288701" evidence="1">
    <location>
        <begin position="24"/>
        <end position="192"/>
    </location>
</feature>
<comment type="caution">
    <text evidence="3">The sequence shown here is derived from an EMBL/GenBank/DDBJ whole genome shotgun (WGS) entry which is preliminary data.</text>
</comment>
<dbReference type="SUPFAM" id="SSF52821">
    <property type="entry name" value="Rhodanese/Cell cycle control phosphatase"/>
    <property type="match status" value="1"/>
</dbReference>
<evidence type="ECO:0000313" key="4">
    <source>
        <dbReference type="Proteomes" id="UP000251341"/>
    </source>
</evidence>
<feature type="domain" description="Rhodanese" evidence="2">
    <location>
        <begin position="86"/>
        <end position="189"/>
    </location>
</feature>
<dbReference type="Gene3D" id="3.40.250.10">
    <property type="entry name" value="Rhodanese-like domain"/>
    <property type="match status" value="1"/>
</dbReference>
<dbReference type="SMART" id="SM00450">
    <property type="entry name" value="RHOD"/>
    <property type="match status" value="1"/>
</dbReference>
<keyword evidence="1" id="KW-0732">Signal</keyword>
<dbReference type="EMBL" id="NESP01000001">
    <property type="protein sequence ID" value="PUE58760.1"/>
    <property type="molecule type" value="Genomic_DNA"/>
</dbReference>
<dbReference type="PROSITE" id="PS50206">
    <property type="entry name" value="RHODANESE_3"/>
    <property type="match status" value="1"/>
</dbReference>
<protein>
    <submittedName>
        <fullName evidence="3">Sulfurtransferase</fullName>
    </submittedName>
</protein>